<comment type="caution">
    <text evidence="1">The sequence shown here is derived from an EMBL/GenBank/DDBJ whole genome shotgun (WGS) entry which is preliminary data.</text>
</comment>
<reference evidence="1" key="1">
    <citation type="submission" date="2021-05" db="EMBL/GenBank/DDBJ databases">
        <authorList>
            <person name="Tigano A."/>
        </authorList>
    </citation>
    <scope>NUCLEOTIDE SEQUENCE</scope>
</reference>
<evidence type="ECO:0000313" key="1">
    <source>
        <dbReference type="EMBL" id="CAG6021985.1"/>
    </source>
</evidence>
<gene>
    <name evidence="1" type="ORF">MMEN_LOCUS22179</name>
</gene>
<protein>
    <submittedName>
        <fullName evidence="1">(Atlantic silverside) hypothetical protein</fullName>
    </submittedName>
</protein>
<name>A0A8S4BUG1_9TELE</name>
<dbReference type="AlphaFoldDB" id="A0A8S4BUG1"/>
<proteinExistence type="predicted"/>
<dbReference type="EMBL" id="CAJRST010041110">
    <property type="protein sequence ID" value="CAG6021985.1"/>
    <property type="molecule type" value="Genomic_DNA"/>
</dbReference>
<dbReference type="Proteomes" id="UP000677803">
    <property type="component" value="Unassembled WGS sequence"/>
</dbReference>
<evidence type="ECO:0000313" key="2">
    <source>
        <dbReference type="Proteomes" id="UP000677803"/>
    </source>
</evidence>
<organism evidence="1 2">
    <name type="scientific">Menidia menidia</name>
    <name type="common">Atlantic silverside</name>
    <dbReference type="NCBI Taxonomy" id="238744"/>
    <lineage>
        <taxon>Eukaryota</taxon>
        <taxon>Metazoa</taxon>
        <taxon>Chordata</taxon>
        <taxon>Craniata</taxon>
        <taxon>Vertebrata</taxon>
        <taxon>Euteleostomi</taxon>
        <taxon>Actinopterygii</taxon>
        <taxon>Neopterygii</taxon>
        <taxon>Teleostei</taxon>
        <taxon>Neoteleostei</taxon>
        <taxon>Acanthomorphata</taxon>
        <taxon>Ovalentaria</taxon>
        <taxon>Atherinomorphae</taxon>
        <taxon>Atheriniformes</taxon>
        <taxon>Atherinopsidae</taxon>
        <taxon>Menidiinae</taxon>
        <taxon>Menidia</taxon>
    </lineage>
</organism>
<accession>A0A8S4BUG1</accession>
<keyword evidence="2" id="KW-1185">Reference proteome</keyword>
<sequence>MEGDFRRHGFWGVLSSGRAQEDAGAALTSPSPPPLRGLNLCPAVSPAPPGPPVSGLMLPLR</sequence>